<protein>
    <submittedName>
        <fullName evidence="2">Uncharacterized protein</fullName>
    </submittedName>
</protein>
<comment type="caution">
    <text evidence="2">The sequence shown here is derived from an EMBL/GenBank/DDBJ whole genome shotgun (WGS) entry which is preliminary data.</text>
</comment>
<evidence type="ECO:0000256" key="1">
    <source>
        <dbReference type="SAM" id="MobiDB-lite"/>
    </source>
</evidence>
<organism evidence="2 3">
    <name type="scientific">Colletotrichum tanaceti</name>
    <dbReference type="NCBI Taxonomy" id="1306861"/>
    <lineage>
        <taxon>Eukaryota</taxon>
        <taxon>Fungi</taxon>
        <taxon>Dikarya</taxon>
        <taxon>Ascomycota</taxon>
        <taxon>Pezizomycotina</taxon>
        <taxon>Sordariomycetes</taxon>
        <taxon>Hypocreomycetidae</taxon>
        <taxon>Glomerellales</taxon>
        <taxon>Glomerellaceae</taxon>
        <taxon>Colletotrichum</taxon>
        <taxon>Colletotrichum destructivum species complex</taxon>
    </lineage>
</organism>
<proteinExistence type="predicted"/>
<name>A0A4U6X4I9_9PEZI</name>
<sequence length="498" mass="51937">MAPRAGAVHGDPPAGVVPRLLDLLERERGRLRVQHELAVPGPDEEAVRVDVVAQAAPAGEVVAVPGGELVVADVKVLGPVRPAAEVAHQPLEALEPAAQARRVQVVGAVHGGVEVQRRPVRDGAVQERPVALPGARVHRGVADPHLDRRVDVQALGRVRDAVGHVVRVPGLQLVDPGPEAHQGLGPAVEGDGPLVHDAWDVTRQVQQVVVDVVPERAVVVAHRRVPVLLPAGLEVLLGDDVGPPDDGAPRVGQPPDADKVGLGPELVVALPGAEHGGVGLDGLLPPQAEGGHGAEGDLGDDAEGAERQQGAPEEVRVLGGRARHRLAAGQDDLEGRDGLGEQAVLEGAAAGAGADDAGDGLLVDAAQHGEREAVLVELLGQLPEADAGLHDHQSHKTFLKSSRLTSQLLVHVRSEGEWAWPTVVMRRRHRRASFTAFSTSCCDCGWMYSSGSEAKVRAHVACRCDVRARKGMSSAAAASSMMPRTCGSRDAMADMQVG</sequence>
<evidence type="ECO:0000313" key="3">
    <source>
        <dbReference type="Proteomes" id="UP000310108"/>
    </source>
</evidence>
<accession>A0A4U6X4I9</accession>
<dbReference type="AlphaFoldDB" id="A0A4U6X4I9"/>
<evidence type="ECO:0000313" key="2">
    <source>
        <dbReference type="EMBL" id="TKW49853.1"/>
    </source>
</evidence>
<feature type="region of interest" description="Disordered" evidence="1">
    <location>
        <begin position="240"/>
        <end position="262"/>
    </location>
</feature>
<gene>
    <name evidence="2" type="ORF">CTA1_11185</name>
</gene>
<dbReference type="Proteomes" id="UP000310108">
    <property type="component" value="Unassembled WGS sequence"/>
</dbReference>
<feature type="region of interest" description="Disordered" evidence="1">
    <location>
        <begin position="278"/>
        <end position="321"/>
    </location>
</feature>
<dbReference type="EMBL" id="PJEX01000471">
    <property type="protein sequence ID" value="TKW49853.1"/>
    <property type="molecule type" value="Genomic_DNA"/>
</dbReference>
<reference evidence="2 3" key="1">
    <citation type="journal article" date="2019" name="PLoS ONE">
        <title>Comparative genome analysis indicates high evolutionary potential of pathogenicity genes in Colletotrichum tanaceti.</title>
        <authorList>
            <person name="Lelwala R.V."/>
            <person name="Korhonen P.K."/>
            <person name="Young N.D."/>
            <person name="Scott J.B."/>
            <person name="Ades P.A."/>
            <person name="Gasser R.B."/>
            <person name="Taylor P.W.J."/>
        </authorList>
    </citation>
    <scope>NUCLEOTIDE SEQUENCE [LARGE SCALE GENOMIC DNA]</scope>
    <source>
        <strain evidence="2">BRIP57314</strain>
    </source>
</reference>
<keyword evidence="3" id="KW-1185">Reference proteome</keyword>